<dbReference type="STRING" id="1745343.A0A2J6QHC9"/>
<reference evidence="3 4" key="1">
    <citation type="submission" date="2016-05" db="EMBL/GenBank/DDBJ databases">
        <title>A degradative enzymes factory behind the ericoid mycorrhizal symbiosis.</title>
        <authorList>
            <consortium name="DOE Joint Genome Institute"/>
            <person name="Martino E."/>
            <person name="Morin E."/>
            <person name="Grelet G."/>
            <person name="Kuo A."/>
            <person name="Kohler A."/>
            <person name="Daghino S."/>
            <person name="Barry K."/>
            <person name="Choi C."/>
            <person name="Cichocki N."/>
            <person name="Clum A."/>
            <person name="Copeland A."/>
            <person name="Hainaut M."/>
            <person name="Haridas S."/>
            <person name="Labutti K."/>
            <person name="Lindquist E."/>
            <person name="Lipzen A."/>
            <person name="Khouja H.-R."/>
            <person name="Murat C."/>
            <person name="Ohm R."/>
            <person name="Olson A."/>
            <person name="Spatafora J."/>
            <person name="Veneault-Fourrey C."/>
            <person name="Henrissat B."/>
            <person name="Grigoriev I."/>
            <person name="Martin F."/>
            <person name="Perotto S."/>
        </authorList>
    </citation>
    <scope>NUCLEOTIDE SEQUENCE [LARGE SCALE GENOMIC DNA]</scope>
    <source>
        <strain evidence="3 4">UAMH 7357</strain>
    </source>
</reference>
<dbReference type="SMART" id="SM00717">
    <property type="entry name" value="SANT"/>
    <property type="match status" value="1"/>
</dbReference>
<feature type="compositionally biased region" description="Acidic residues" evidence="1">
    <location>
        <begin position="653"/>
        <end position="681"/>
    </location>
</feature>
<dbReference type="GO" id="GO:0010833">
    <property type="term" value="P:telomere maintenance via telomere lengthening"/>
    <property type="evidence" value="ECO:0007669"/>
    <property type="project" value="TreeGrafter"/>
</dbReference>
<dbReference type="InterPro" id="IPR052833">
    <property type="entry name" value="Telomeric_DNA-bd_trans-reg"/>
</dbReference>
<proteinExistence type="predicted"/>
<sequence length="874" mass="98154">MARLSALSSATRDQPSSPKQSSDRQSQSPVGRRTRSTRSQSADLGESAMATTTRRGGKRGARQASVESLDSNTSAASSRGGRARKATRTAGQARDLSMVAEDHEMEQNEDDEEEEEEEEEDGKEDQDVAQHHRSHSPGGMSQISGTTAISSFSARTSHSQGEIGALDPMVAEMLPDLWNDSYRIMNLLAPADAQEEQVESSVKELKVSGSRLAKNLRQSERRFALTREHFGNEPYIKTTLIFQRLLGTPNPSEASSRPDAIIHAANLATLVKDFLVMEKESQSSQSILGGLDSYFPQVFVAKFEDNIQAGNSRLLEESFELALDIRTQLTIIALGFQKEQESWDPEQILLDSFYDAPPKRSRSPISDFEDAIRNGRPRDLMGAGSTLADHQTAEVLQRVKDIRSTFRHNTDAIELGDLVDFERLEELFPWVKFLTDLVHWSRMRLDEISEGIKLQGGVLNIAQSFIEAIKINDSQVDINYDAPPPSSVIAPRQLQPAAEILPGAFGQSFYNGNRNMVRRLEELKRTSSSHESASKKQKSNVASSSAPRPNAKQQGASQAQAPKTVREANPQSFDNIIPDVDDGFDEQPRSAEEYAQVWTSYSNERNKENRPAPKRRLVDSQPGARQMCWVDSQETEAGPSTNKRKYQEPAEEKNEEEVVEEEEEQREEAEEEEEVSEDEGFQQDHRIADPARRLAAPKAQRQSPVRDAPSPPKRQTIEHSRNDSDREAARRQQQRAESTTRASARREVVDEEEDEDEDAYPPPTFPQASVVARVNVAHAQSRMSREPQKRIPWSEEDTIRLMDAIEQFGCSWSLIAKNVDFDHPRDQVALKDKARNMRVTYLKAGMPLPLNLENVPLGRKEIEAVRRVFPDYEP</sequence>
<dbReference type="Gene3D" id="1.10.10.60">
    <property type="entry name" value="Homeodomain-like"/>
    <property type="match status" value="1"/>
</dbReference>
<dbReference type="PANTHER" id="PTHR47807">
    <property type="entry name" value="PROTEIN TBF1"/>
    <property type="match status" value="1"/>
</dbReference>
<dbReference type="PANTHER" id="PTHR47807:SF1">
    <property type="entry name" value="PROTEIN TBF1"/>
    <property type="match status" value="1"/>
</dbReference>
<organism evidence="3 4">
    <name type="scientific">Hyaloscypha hepaticicola</name>
    <dbReference type="NCBI Taxonomy" id="2082293"/>
    <lineage>
        <taxon>Eukaryota</taxon>
        <taxon>Fungi</taxon>
        <taxon>Dikarya</taxon>
        <taxon>Ascomycota</taxon>
        <taxon>Pezizomycotina</taxon>
        <taxon>Leotiomycetes</taxon>
        <taxon>Helotiales</taxon>
        <taxon>Hyaloscyphaceae</taxon>
        <taxon>Hyaloscypha</taxon>
    </lineage>
</organism>
<evidence type="ECO:0000313" key="4">
    <source>
        <dbReference type="Proteomes" id="UP000235672"/>
    </source>
</evidence>
<dbReference type="EMBL" id="KZ613469">
    <property type="protein sequence ID" value="PMD25676.1"/>
    <property type="molecule type" value="Genomic_DNA"/>
</dbReference>
<evidence type="ECO:0000313" key="3">
    <source>
        <dbReference type="EMBL" id="PMD25676.1"/>
    </source>
</evidence>
<evidence type="ECO:0000259" key="2">
    <source>
        <dbReference type="PROSITE" id="PS50090"/>
    </source>
</evidence>
<keyword evidence="4" id="KW-1185">Reference proteome</keyword>
<dbReference type="OrthoDB" id="5398572at2759"/>
<dbReference type="Proteomes" id="UP000235672">
    <property type="component" value="Unassembled WGS sequence"/>
</dbReference>
<dbReference type="InterPro" id="IPR009057">
    <property type="entry name" value="Homeodomain-like_sf"/>
</dbReference>
<feature type="compositionally biased region" description="Polar residues" evidence="1">
    <location>
        <begin position="1"/>
        <end position="29"/>
    </location>
</feature>
<dbReference type="GO" id="GO:0003691">
    <property type="term" value="F:double-stranded telomeric DNA binding"/>
    <property type="evidence" value="ECO:0007669"/>
    <property type="project" value="TreeGrafter"/>
</dbReference>
<name>A0A2J6QHC9_9HELO</name>
<accession>A0A2J6QHC9</accession>
<dbReference type="InterPro" id="IPR001005">
    <property type="entry name" value="SANT/Myb"/>
</dbReference>
<feature type="compositionally biased region" description="Basic and acidic residues" evidence="1">
    <location>
        <begin position="682"/>
        <end position="692"/>
    </location>
</feature>
<feature type="compositionally biased region" description="Acidic residues" evidence="1">
    <location>
        <begin position="749"/>
        <end position="759"/>
    </location>
</feature>
<dbReference type="SUPFAM" id="SSF46689">
    <property type="entry name" value="Homeodomain-like"/>
    <property type="match status" value="1"/>
</dbReference>
<feature type="domain" description="Myb-like" evidence="2">
    <location>
        <begin position="785"/>
        <end position="838"/>
    </location>
</feature>
<dbReference type="CDD" id="cd11660">
    <property type="entry name" value="SANT_TRF"/>
    <property type="match status" value="1"/>
</dbReference>
<evidence type="ECO:0000256" key="1">
    <source>
        <dbReference type="SAM" id="MobiDB-lite"/>
    </source>
</evidence>
<gene>
    <name evidence="3" type="ORF">NA56DRAFT_641975</name>
</gene>
<feature type="compositionally biased region" description="Polar residues" evidence="1">
    <location>
        <begin position="539"/>
        <end position="561"/>
    </location>
</feature>
<feature type="region of interest" description="Disordered" evidence="1">
    <location>
        <begin position="523"/>
        <end position="769"/>
    </location>
</feature>
<feature type="region of interest" description="Disordered" evidence="1">
    <location>
        <begin position="1"/>
        <end position="145"/>
    </location>
</feature>
<protein>
    <recommendedName>
        <fullName evidence="2">Myb-like domain-containing protein</fullName>
    </recommendedName>
</protein>
<feature type="compositionally biased region" description="Acidic residues" evidence="1">
    <location>
        <begin position="107"/>
        <end position="124"/>
    </location>
</feature>
<feature type="compositionally biased region" description="Basic and acidic residues" evidence="1">
    <location>
        <begin position="715"/>
        <end position="730"/>
    </location>
</feature>
<dbReference type="AlphaFoldDB" id="A0A2J6QHC9"/>
<dbReference type="PROSITE" id="PS50090">
    <property type="entry name" value="MYB_LIKE"/>
    <property type="match status" value="1"/>
</dbReference>